<feature type="domain" description="N-acetyltransferase" evidence="3">
    <location>
        <begin position="1"/>
        <end position="157"/>
    </location>
</feature>
<evidence type="ECO:0000256" key="2">
    <source>
        <dbReference type="ARBA" id="ARBA00023315"/>
    </source>
</evidence>
<dbReference type="Proteomes" id="UP000199668">
    <property type="component" value="Unassembled WGS sequence"/>
</dbReference>
<evidence type="ECO:0000313" key="5">
    <source>
        <dbReference type="Proteomes" id="UP000199668"/>
    </source>
</evidence>
<dbReference type="Gene3D" id="3.40.630.30">
    <property type="match status" value="1"/>
</dbReference>
<dbReference type="PROSITE" id="PS51186">
    <property type="entry name" value="GNAT"/>
    <property type="match status" value="1"/>
</dbReference>
<sequence>MKIVEVEAAEAETVRIVMQQAFAEYDKDIIPSGAMQETTESIESSIADGEETAAVCYIENRPVGVVRVREEEDALYFFRLSVPPEERGSGIGSALIRWVESKALQLEKETVYCKVRAAAPHNVRRYERLGYHIYDTFTVERPEWPAFDVIAMKKKIPVEQSTHE</sequence>
<keyword evidence="2" id="KW-0012">Acyltransferase</keyword>
<keyword evidence="1" id="KW-0808">Transferase</keyword>
<dbReference type="EMBL" id="FOTY01000001">
    <property type="protein sequence ID" value="SFL49395.1"/>
    <property type="molecule type" value="Genomic_DNA"/>
</dbReference>
<keyword evidence="4" id="KW-0689">Ribosomal protein</keyword>
<dbReference type="InterPro" id="IPR016181">
    <property type="entry name" value="Acyl_CoA_acyltransferase"/>
</dbReference>
<dbReference type="InterPro" id="IPR050832">
    <property type="entry name" value="Bact_Acetyltransf"/>
</dbReference>
<dbReference type="PANTHER" id="PTHR43877">
    <property type="entry name" value="AMINOALKYLPHOSPHONATE N-ACETYLTRANSFERASE-RELATED-RELATED"/>
    <property type="match status" value="1"/>
</dbReference>
<dbReference type="OrthoDB" id="2594246at2"/>
<gene>
    <name evidence="4" type="ORF">SAMN04488054_101224</name>
</gene>
<dbReference type="InterPro" id="IPR000182">
    <property type="entry name" value="GNAT_dom"/>
</dbReference>
<dbReference type="GO" id="GO:0016747">
    <property type="term" value="F:acyltransferase activity, transferring groups other than amino-acyl groups"/>
    <property type="evidence" value="ECO:0007669"/>
    <property type="project" value="InterPro"/>
</dbReference>
<organism evidence="4 5">
    <name type="scientific">Salibacterium qingdaonense</name>
    <dbReference type="NCBI Taxonomy" id="266892"/>
    <lineage>
        <taxon>Bacteria</taxon>
        <taxon>Bacillati</taxon>
        <taxon>Bacillota</taxon>
        <taxon>Bacilli</taxon>
        <taxon>Bacillales</taxon>
        <taxon>Bacillaceae</taxon>
    </lineage>
</organism>
<protein>
    <submittedName>
        <fullName evidence="4">Ribosomal protein S18 acetylase RimI</fullName>
    </submittedName>
</protein>
<dbReference type="Pfam" id="PF00583">
    <property type="entry name" value="Acetyltransf_1"/>
    <property type="match status" value="1"/>
</dbReference>
<dbReference type="SUPFAM" id="SSF55729">
    <property type="entry name" value="Acyl-CoA N-acyltransferases (Nat)"/>
    <property type="match status" value="1"/>
</dbReference>
<evidence type="ECO:0000256" key="1">
    <source>
        <dbReference type="ARBA" id="ARBA00022679"/>
    </source>
</evidence>
<reference evidence="4 5" key="1">
    <citation type="submission" date="2016-10" db="EMBL/GenBank/DDBJ databases">
        <authorList>
            <person name="de Groot N.N."/>
        </authorList>
    </citation>
    <scope>NUCLEOTIDE SEQUENCE [LARGE SCALE GENOMIC DNA]</scope>
    <source>
        <strain evidence="4 5">CGMCC 1.6134</strain>
    </source>
</reference>
<evidence type="ECO:0000313" key="4">
    <source>
        <dbReference type="EMBL" id="SFL49395.1"/>
    </source>
</evidence>
<dbReference type="AlphaFoldDB" id="A0A1I4I4Z6"/>
<dbReference type="RefSeq" id="WP_090925191.1">
    <property type="nucleotide sequence ID" value="NZ_FOTY01000001.1"/>
</dbReference>
<dbReference type="GO" id="GO:0005840">
    <property type="term" value="C:ribosome"/>
    <property type="evidence" value="ECO:0007669"/>
    <property type="project" value="UniProtKB-KW"/>
</dbReference>
<dbReference type="STRING" id="266892.SAMN04488054_101224"/>
<keyword evidence="4" id="KW-0687">Ribonucleoprotein</keyword>
<accession>A0A1I4I4Z6</accession>
<evidence type="ECO:0000259" key="3">
    <source>
        <dbReference type="PROSITE" id="PS51186"/>
    </source>
</evidence>
<dbReference type="CDD" id="cd04301">
    <property type="entry name" value="NAT_SF"/>
    <property type="match status" value="1"/>
</dbReference>
<keyword evidence="5" id="KW-1185">Reference proteome</keyword>
<proteinExistence type="predicted"/>
<name>A0A1I4I4Z6_9BACI</name>